<evidence type="ECO:0000259" key="7">
    <source>
        <dbReference type="PROSITE" id="PS51285"/>
    </source>
</evidence>
<sequence length="244" mass="28706">MNVTWSFLLCQPRNMLLDADGNMRLCDFGLSYQFKKENEVLKNVAGTDSYNAPEMINKQTYRFSVDIWSMGVCLFEMIFRKRPYKSDENMINCHQKNIELNFPDFIPSSDSVRNLLNRMLQFRPKNRIGCGPNGVKELKEHPWLRSIDWESIRSRKLKPPFVPREEKRGTTMVDKNIFHKDNQKRGNSGFLDSGAQQRFQGFEYNVALHSEDHAMLPPPVRKKNEKRILRTDLSKLFKESLKPR</sequence>
<keyword evidence="9" id="KW-1185">Reference proteome</keyword>
<keyword evidence="1" id="KW-0723">Serine/threonine-protein kinase</keyword>
<comment type="caution">
    <text evidence="8">The sequence shown here is derived from an EMBL/GenBank/DDBJ whole genome shotgun (WGS) entry which is preliminary data.</text>
</comment>
<dbReference type="EC" id="2.7.11.1" evidence="8"/>
<evidence type="ECO:0000256" key="2">
    <source>
        <dbReference type="ARBA" id="ARBA00022679"/>
    </source>
</evidence>
<keyword evidence="5" id="KW-0067">ATP-binding</keyword>
<evidence type="ECO:0000313" key="9">
    <source>
        <dbReference type="Proteomes" id="UP001439008"/>
    </source>
</evidence>
<dbReference type="Gene3D" id="1.10.510.10">
    <property type="entry name" value="Transferase(Phosphotransferase) domain 1"/>
    <property type="match status" value="1"/>
</dbReference>
<feature type="domain" description="AGC-kinase C-terminal" evidence="7">
    <location>
        <begin position="145"/>
        <end position="214"/>
    </location>
</feature>
<keyword evidence="4 8" id="KW-0418">Kinase</keyword>
<name>A0ABV2ALE3_9EUKA</name>
<organism evidence="8 9">
    <name type="scientific">Bonamia ostreae</name>
    <dbReference type="NCBI Taxonomy" id="126728"/>
    <lineage>
        <taxon>Eukaryota</taxon>
        <taxon>Sar</taxon>
        <taxon>Rhizaria</taxon>
        <taxon>Endomyxa</taxon>
        <taxon>Ascetosporea</taxon>
        <taxon>Haplosporida</taxon>
        <taxon>Bonamia</taxon>
    </lineage>
</organism>
<dbReference type="InterPro" id="IPR000719">
    <property type="entry name" value="Prot_kinase_dom"/>
</dbReference>
<evidence type="ECO:0000256" key="5">
    <source>
        <dbReference type="ARBA" id="ARBA00022840"/>
    </source>
</evidence>
<proteinExistence type="predicted"/>
<accession>A0ABV2ALE3</accession>
<keyword evidence="2 8" id="KW-0808">Transferase</keyword>
<evidence type="ECO:0000256" key="4">
    <source>
        <dbReference type="ARBA" id="ARBA00022777"/>
    </source>
</evidence>
<evidence type="ECO:0000256" key="3">
    <source>
        <dbReference type="ARBA" id="ARBA00022741"/>
    </source>
</evidence>
<evidence type="ECO:0000259" key="6">
    <source>
        <dbReference type="PROSITE" id="PS50011"/>
    </source>
</evidence>
<protein>
    <submittedName>
        <fullName evidence="8">Ribosomal protein S6 kinase alpha-6</fullName>
        <ecNumber evidence="8">2.7.11.1</ecNumber>
    </submittedName>
</protein>
<dbReference type="PROSITE" id="PS51285">
    <property type="entry name" value="AGC_KINASE_CTER"/>
    <property type="match status" value="1"/>
</dbReference>
<feature type="domain" description="Protein kinase" evidence="6">
    <location>
        <begin position="1"/>
        <end position="144"/>
    </location>
</feature>
<dbReference type="Proteomes" id="UP001439008">
    <property type="component" value="Unassembled WGS sequence"/>
</dbReference>
<reference evidence="8 9" key="1">
    <citation type="journal article" date="2024" name="BMC Biol.">
        <title>Comparative genomics of Ascetosporea gives new insight into the evolutionary basis for animal parasitism in Rhizaria.</title>
        <authorList>
            <person name="Hiltunen Thoren M."/>
            <person name="Onut-Brannstrom I."/>
            <person name="Alfjorden A."/>
            <person name="Peckova H."/>
            <person name="Swords F."/>
            <person name="Hooper C."/>
            <person name="Holzer A.S."/>
            <person name="Bass D."/>
            <person name="Burki F."/>
        </authorList>
    </citation>
    <scope>NUCLEOTIDE SEQUENCE [LARGE SCALE GENOMIC DNA]</scope>
    <source>
        <strain evidence="8">20-A016</strain>
    </source>
</reference>
<keyword evidence="3" id="KW-0547">Nucleotide-binding</keyword>
<evidence type="ECO:0000256" key="1">
    <source>
        <dbReference type="ARBA" id="ARBA00022527"/>
    </source>
</evidence>
<dbReference type="Gene3D" id="3.30.200.20">
    <property type="entry name" value="Phosphorylase Kinase, domain 1"/>
    <property type="match status" value="1"/>
</dbReference>
<evidence type="ECO:0000313" key="8">
    <source>
        <dbReference type="EMBL" id="MES1920304.1"/>
    </source>
</evidence>
<dbReference type="PANTHER" id="PTHR24351">
    <property type="entry name" value="RIBOSOMAL PROTEIN S6 KINASE"/>
    <property type="match status" value="1"/>
</dbReference>
<feature type="non-terminal residue" evidence="8">
    <location>
        <position position="244"/>
    </location>
</feature>
<dbReference type="GO" id="GO:0004674">
    <property type="term" value="F:protein serine/threonine kinase activity"/>
    <property type="evidence" value="ECO:0007669"/>
    <property type="project" value="UniProtKB-EC"/>
</dbReference>
<gene>
    <name evidence="8" type="primary">RPS6KA6</name>
    <name evidence="8" type="ORF">MHBO_001987</name>
</gene>
<dbReference type="SMART" id="SM00220">
    <property type="entry name" value="S_TKc"/>
    <property type="match status" value="1"/>
</dbReference>
<dbReference type="InterPro" id="IPR000961">
    <property type="entry name" value="AGC-kinase_C"/>
</dbReference>
<dbReference type="InterPro" id="IPR011009">
    <property type="entry name" value="Kinase-like_dom_sf"/>
</dbReference>
<dbReference type="SUPFAM" id="SSF56112">
    <property type="entry name" value="Protein kinase-like (PK-like)"/>
    <property type="match status" value="1"/>
</dbReference>
<dbReference type="Pfam" id="PF00069">
    <property type="entry name" value="Pkinase"/>
    <property type="match status" value="1"/>
</dbReference>
<dbReference type="PROSITE" id="PS50011">
    <property type="entry name" value="PROTEIN_KINASE_DOM"/>
    <property type="match status" value="1"/>
</dbReference>
<dbReference type="EMBL" id="JBDODL010000598">
    <property type="protein sequence ID" value="MES1920304.1"/>
    <property type="molecule type" value="Genomic_DNA"/>
</dbReference>